<dbReference type="Proteomes" id="UP000821866">
    <property type="component" value="Chromosome 4"/>
</dbReference>
<comment type="caution">
    <text evidence="2">The sequence shown here is derived from an EMBL/GenBank/DDBJ whole genome shotgun (WGS) entry which is preliminary data.</text>
</comment>
<feature type="compositionally biased region" description="Basic and acidic residues" evidence="1">
    <location>
        <begin position="130"/>
        <end position="154"/>
    </location>
</feature>
<protein>
    <submittedName>
        <fullName evidence="2">Uncharacterized protein</fullName>
    </submittedName>
</protein>
<keyword evidence="3" id="KW-1185">Reference proteome</keyword>
<organism evidence="2 3">
    <name type="scientific">Rhipicephalus microplus</name>
    <name type="common">Cattle tick</name>
    <name type="synonym">Boophilus microplus</name>
    <dbReference type="NCBI Taxonomy" id="6941"/>
    <lineage>
        <taxon>Eukaryota</taxon>
        <taxon>Metazoa</taxon>
        <taxon>Ecdysozoa</taxon>
        <taxon>Arthropoda</taxon>
        <taxon>Chelicerata</taxon>
        <taxon>Arachnida</taxon>
        <taxon>Acari</taxon>
        <taxon>Parasitiformes</taxon>
        <taxon>Ixodida</taxon>
        <taxon>Ixodoidea</taxon>
        <taxon>Ixodidae</taxon>
        <taxon>Rhipicephalinae</taxon>
        <taxon>Rhipicephalus</taxon>
        <taxon>Boophilus</taxon>
    </lineage>
</organism>
<dbReference type="AlphaFoldDB" id="A0A9J6E2X9"/>
<evidence type="ECO:0000313" key="2">
    <source>
        <dbReference type="EMBL" id="KAH8028489.1"/>
    </source>
</evidence>
<feature type="compositionally biased region" description="Basic and acidic residues" evidence="1">
    <location>
        <begin position="43"/>
        <end position="54"/>
    </location>
</feature>
<name>A0A9J6E2X9_RHIMP</name>
<feature type="region of interest" description="Disordered" evidence="1">
    <location>
        <begin position="122"/>
        <end position="154"/>
    </location>
</feature>
<reference evidence="2" key="2">
    <citation type="submission" date="2021-09" db="EMBL/GenBank/DDBJ databases">
        <authorList>
            <person name="Jia N."/>
            <person name="Wang J."/>
            <person name="Shi W."/>
            <person name="Du L."/>
            <person name="Sun Y."/>
            <person name="Zhan W."/>
            <person name="Jiang J."/>
            <person name="Wang Q."/>
            <person name="Zhang B."/>
            <person name="Ji P."/>
            <person name="Sakyi L.B."/>
            <person name="Cui X."/>
            <person name="Yuan T."/>
            <person name="Jiang B."/>
            <person name="Yang W."/>
            <person name="Lam T.T.-Y."/>
            <person name="Chang Q."/>
            <person name="Ding S."/>
            <person name="Wang X."/>
            <person name="Zhu J."/>
            <person name="Ruan X."/>
            <person name="Zhao L."/>
            <person name="Wei J."/>
            <person name="Que T."/>
            <person name="Du C."/>
            <person name="Cheng J."/>
            <person name="Dai P."/>
            <person name="Han X."/>
            <person name="Huang E."/>
            <person name="Gao Y."/>
            <person name="Liu J."/>
            <person name="Shao H."/>
            <person name="Ye R."/>
            <person name="Li L."/>
            <person name="Wei W."/>
            <person name="Wang X."/>
            <person name="Wang C."/>
            <person name="Huo Q."/>
            <person name="Li W."/>
            <person name="Guo W."/>
            <person name="Chen H."/>
            <person name="Chen S."/>
            <person name="Zhou L."/>
            <person name="Zhou L."/>
            <person name="Ni X."/>
            <person name="Tian J."/>
            <person name="Zhou Y."/>
            <person name="Sheng Y."/>
            <person name="Liu T."/>
            <person name="Pan Y."/>
            <person name="Xia L."/>
            <person name="Li J."/>
            <person name="Zhao F."/>
            <person name="Cao W."/>
        </authorList>
    </citation>
    <scope>NUCLEOTIDE SEQUENCE</scope>
    <source>
        <strain evidence="2">Rmic-2018</strain>
        <tissue evidence="2">Larvae</tissue>
    </source>
</reference>
<proteinExistence type="predicted"/>
<dbReference type="EMBL" id="JABSTU010000006">
    <property type="protein sequence ID" value="KAH8028489.1"/>
    <property type="molecule type" value="Genomic_DNA"/>
</dbReference>
<accession>A0A9J6E2X9</accession>
<gene>
    <name evidence="2" type="ORF">HPB51_017449</name>
</gene>
<sequence length="182" mass="20359">MAEPTLATSSRSDSWPASFIEHISAAVRIRRGGVTSPRGPSKQSDDSQSTEKRKMSFAGHPVDFSRFLPESEEALPYTELLHYPKRRSEEAPKAFKERLPSEPEVDLGRFLFSSKEALPYTELFDYPKPPPEKAPESAENKKDSDPKVDLEKFMPHSKEALAYTGITAVPRTSSGESSQSWL</sequence>
<evidence type="ECO:0000313" key="3">
    <source>
        <dbReference type="Proteomes" id="UP000821866"/>
    </source>
</evidence>
<feature type="region of interest" description="Disordered" evidence="1">
    <location>
        <begin position="30"/>
        <end position="58"/>
    </location>
</feature>
<evidence type="ECO:0000256" key="1">
    <source>
        <dbReference type="SAM" id="MobiDB-lite"/>
    </source>
</evidence>
<reference evidence="2" key="1">
    <citation type="journal article" date="2020" name="Cell">
        <title>Large-Scale Comparative Analyses of Tick Genomes Elucidate Their Genetic Diversity and Vector Capacities.</title>
        <authorList>
            <consortium name="Tick Genome and Microbiome Consortium (TIGMIC)"/>
            <person name="Jia N."/>
            <person name="Wang J."/>
            <person name="Shi W."/>
            <person name="Du L."/>
            <person name="Sun Y."/>
            <person name="Zhan W."/>
            <person name="Jiang J.F."/>
            <person name="Wang Q."/>
            <person name="Zhang B."/>
            <person name="Ji P."/>
            <person name="Bell-Sakyi L."/>
            <person name="Cui X.M."/>
            <person name="Yuan T.T."/>
            <person name="Jiang B.G."/>
            <person name="Yang W.F."/>
            <person name="Lam T.T."/>
            <person name="Chang Q.C."/>
            <person name="Ding S.J."/>
            <person name="Wang X.J."/>
            <person name="Zhu J.G."/>
            <person name="Ruan X.D."/>
            <person name="Zhao L."/>
            <person name="Wei J.T."/>
            <person name="Ye R.Z."/>
            <person name="Que T.C."/>
            <person name="Du C.H."/>
            <person name="Zhou Y.H."/>
            <person name="Cheng J.X."/>
            <person name="Dai P.F."/>
            <person name="Guo W.B."/>
            <person name="Han X.H."/>
            <person name="Huang E.J."/>
            <person name="Li L.F."/>
            <person name="Wei W."/>
            <person name="Gao Y.C."/>
            <person name="Liu J.Z."/>
            <person name="Shao H.Z."/>
            <person name="Wang X."/>
            <person name="Wang C.C."/>
            <person name="Yang T.C."/>
            <person name="Huo Q.B."/>
            <person name="Li W."/>
            <person name="Chen H.Y."/>
            <person name="Chen S.E."/>
            <person name="Zhou L.G."/>
            <person name="Ni X.B."/>
            <person name="Tian J.H."/>
            <person name="Sheng Y."/>
            <person name="Liu T."/>
            <person name="Pan Y.S."/>
            <person name="Xia L.Y."/>
            <person name="Li J."/>
            <person name="Zhao F."/>
            <person name="Cao W.C."/>
        </authorList>
    </citation>
    <scope>NUCLEOTIDE SEQUENCE</scope>
    <source>
        <strain evidence="2">Rmic-2018</strain>
    </source>
</reference>